<dbReference type="SUPFAM" id="SSF75304">
    <property type="entry name" value="Amidase signature (AS) enzymes"/>
    <property type="match status" value="1"/>
</dbReference>
<proteinExistence type="inferred from homology"/>
<evidence type="ECO:0000256" key="1">
    <source>
        <dbReference type="ARBA" id="ARBA00009199"/>
    </source>
</evidence>
<evidence type="ECO:0000256" key="3">
    <source>
        <dbReference type="SAM" id="Phobius"/>
    </source>
</evidence>
<feature type="non-terminal residue" evidence="5">
    <location>
        <position position="1"/>
    </location>
</feature>
<dbReference type="InterPro" id="IPR023631">
    <property type="entry name" value="Amidase_dom"/>
</dbReference>
<evidence type="ECO:0000256" key="2">
    <source>
        <dbReference type="PIRSR" id="PIRSR001221-1"/>
    </source>
</evidence>
<organism evidence="5 6">
    <name type="scientific">Diploptera punctata</name>
    <name type="common">Pacific beetle cockroach</name>
    <dbReference type="NCBI Taxonomy" id="6984"/>
    <lineage>
        <taxon>Eukaryota</taxon>
        <taxon>Metazoa</taxon>
        <taxon>Ecdysozoa</taxon>
        <taxon>Arthropoda</taxon>
        <taxon>Hexapoda</taxon>
        <taxon>Insecta</taxon>
        <taxon>Pterygota</taxon>
        <taxon>Neoptera</taxon>
        <taxon>Polyneoptera</taxon>
        <taxon>Dictyoptera</taxon>
        <taxon>Blattodea</taxon>
        <taxon>Blaberoidea</taxon>
        <taxon>Blaberidae</taxon>
        <taxon>Diplopterinae</taxon>
        <taxon>Diploptera</taxon>
    </lineage>
</organism>
<name>A0AAD7ZP52_DIPPU</name>
<feature type="transmembrane region" description="Helical" evidence="3">
    <location>
        <begin position="371"/>
        <end position="388"/>
    </location>
</feature>
<evidence type="ECO:0000313" key="5">
    <source>
        <dbReference type="EMBL" id="KAJ9583971.1"/>
    </source>
</evidence>
<feature type="active site" description="Acyl-ester intermediate" evidence="2">
    <location>
        <position position="196"/>
    </location>
</feature>
<keyword evidence="3" id="KW-1133">Transmembrane helix</keyword>
<comment type="caution">
    <text evidence="5">The sequence shown here is derived from an EMBL/GenBank/DDBJ whole genome shotgun (WGS) entry which is preliminary data.</text>
</comment>
<dbReference type="Pfam" id="PF01425">
    <property type="entry name" value="Amidase"/>
    <property type="match status" value="1"/>
</dbReference>
<feature type="domain" description="Amidase" evidence="4">
    <location>
        <begin position="70"/>
        <end position="481"/>
    </location>
</feature>
<dbReference type="PIRSF" id="PIRSF001221">
    <property type="entry name" value="Amidase_fungi"/>
    <property type="match status" value="1"/>
</dbReference>
<reference evidence="5" key="1">
    <citation type="journal article" date="2023" name="IScience">
        <title>Live-bearing cockroach genome reveals convergent evolutionary mechanisms linked to viviparity in insects and beyond.</title>
        <authorList>
            <person name="Fouks B."/>
            <person name="Harrison M.C."/>
            <person name="Mikhailova A.A."/>
            <person name="Marchal E."/>
            <person name="English S."/>
            <person name="Carruthers M."/>
            <person name="Jennings E.C."/>
            <person name="Chiamaka E.L."/>
            <person name="Frigard R.A."/>
            <person name="Pippel M."/>
            <person name="Attardo G.M."/>
            <person name="Benoit J.B."/>
            <person name="Bornberg-Bauer E."/>
            <person name="Tobe S.S."/>
        </authorList>
    </citation>
    <scope>NUCLEOTIDE SEQUENCE</scope>
    <source>
        <strain evidence="5">Stay&amp;Tobe</strain>
    </source>
</reference>
<dbReference type="PANTHER" id="PTHR43372">
    <property type="entry name" value="FATTY-ACID AMIDE HYDROLASE"/>
    <property type="match status" value="1"/>
</dbReference>
<dbReference type="InterPro" id="IPR020556">
    <property type="entry name" value="Amidase_CS"/>
</dbReference>
<dbReference type="AlphaFoldDB" id="A0AAD7ZP52"/>
<comment type="similarity">
    <text evidence="1">Belongs to the amidase family.</text>
</comment>
<accession>A0AAD7ZP52</accession>
<keyword evidence="3" id="KW-0472">Membrane</keyword>
<reference evidence="5" key="2">
    <citation type="submission" date="2023-05" db="EMBL/GenBank/DDBJ databases">
        <authorList>
            <person name="Fouks B."/>
        </authorList>
    </citation>
    <scope>NUCLEOTIDE SEQUENCE</scope>
    <source>
        <strain evidence="5">Stay&amp;Tobe</strain>
        <tissue evidence="5">Testes</tissue>
    </source>
</reference>
<feature type="active site" description="Charge relay system" evidence="2">
    <location>
        <position position="97"/>
    </location>
</feature>
<protein>
    <recommendedName>
        <fullName evidence="4">Amidase domain-containing protein</fullName>
    </recommendedName>
</protein>
<dbReference type="InterPro" id="IPR052739">
    <property type="entry name" value="FAAH2"/>
</dbReference>
<dbReference type="EMBL" id="JASPKZ010007489">
    <property type="protein sequence ID" value="KAJ9583971.1"/>
    <property type="molecule type" value="Genomic_DNA"/>
</dbReference>
<dbReference type="Gene3D" id="3.90.1300.10">
    <property type="entry name" value="Amidase signature (AS) domain"/>
    <property type="match status" value="1"/>
</dbReference>
<dbReference type="GO" id="GO:0012505">
    <property type="term" value="C:endomembrane system"/>
    <property type="evidence" value="ECO:0007669"/>
    <property type="project" value="TreeGrafter"/>
</dbReference>
<dbReference type="InterPro" id="IPR036928">
    <property type="entry name" value="AS_sf"/>
</dbReference>
<evidence type="ECO:0000259" key="4">
    <source>
        <dbReference type="Pfam" id="PF01425"/>
    </source>
</evidence>
<evidence type="ECO:0000313" key="6">
    <source>
        <dbReference type="Proteomes" id="UP001233999"/>
    </source>
</evidence>
<sequence>IIFSMFLKKHKMEIGARFLGFILLCVKWITAPFYFTWVHQSVKTLPPINNPIILISATALAKKIRKKELSSEEVIKAYIARLTEINPFLNAIVEELKESCSVKGMGKCVGSLPRYGIIADNDGAAVSLLRKAGAIPLLISNTPEYCLSWETSNLVTGRTVNPYNPLRSPGGSSGGEAALIGAGASVAGVGSDIAGSIRIPAMFSGIYGHKPTPGYVSIEGHFPNANDPKFSEYLTIGPIVRYAEDIRTMLTVITFEEKCHRANLKVKVDLHKLKVYYMDTAGYSFVMVPVEDAIKKAIHTAAEHLHEKYGIPINEGGFKEMEDTAEISMAMFFGLEDIPNVLDDTAVLHQNNESRNLFLEVLKSVFGMSKFSFSVLIFYCLIATNGFIPKKNYKYYCEQNEALKKKFINVLGDNGVFLYPSYPTAAFCHNQSYSKAAGVVYSMIFNVMGLPTTHVPLGLDKEGMPIGFQVVAAPHQDRLCLAVAEALEKDLGGWVPPSSVQCADS</sequence>
<feature type="transmembrane region" description="Helical" evidence="3">
    <location>
        <begin position="14"/>
        <end position="37"/>
    </location>
</feature>
<dbReference type="PROSITE" id="PS00571">
    <property type="entry name" value="AMIDASES"/>
    <property type="match status" value="1"/>
</dbReference>
<keyword evidence="3" id="KW-0812">Transmembrane</keyword>
<dbReference type="Proteomes" id="UP001233999">
    <property type="component" value="Unassembled WGS sequence"/>
</dbReference>
<dbReference type="PANTHER" id="PTHR43372:SF3">
    <property type="entry name" value="AT07710P-RELATED"/>
    <property type="match status" value="1"/>
</dbReference>
<feature type="active site" description="Charge relay system" evidence="2">
    <location>
        <position position="172"/>
    </location>
</feature>
<keyword evidence="6" id="KW-1185">Reference proteome</keyword>
<gene>
    <name evidence="5" type="ORF">L9F63_021682</name>
</gene>